<evidence type="ECO:0000256" key="5">
    <source>
        <dbReference type="ARBA" id="ARBA00022777"/>
    </source>
</evidence>
<dbReference type="PANTHER" id="PTHR24356">
    <property type="entry name" value="SERINE/THREONINE-PROTEIN KINASE"/>
    <property type="match status" value="1"/>
</dbReference>
<dbReference type="GO" id="GO:0005524">
    <property type="term" value="F:ATP binding"/>
    <property type="evidence" value="ECO:0007669"/>
    <property type="project" value="UniProtKB-KW"/>
</dbReference>
<organism evidence="11 12">
    <name type="scientific">Cyclospora cayetanensis</name>
    <dbReference type="NCBI Taxonomy" id="88456"/>
    <lineage>
        <taxon>Eukaryota</taxon>
        <taxon>Sar</taxon>
        <taxon>Alveolata</taxon>
        <taxon>Apicomplexa</taxon>
        <taxon>Conoidasida</taxon>
        <taxon>Coccidia</taxon>
        <taxon>Eucoccidiorida</taxon>
        <taxon>Eimeriorina</taxon>
        <taxon>Eimeriidae</taxon>
        <taxon>Cyclospora</taxon>
    </lineage>
</organism>
<dbReference type="GO" id="GO:0004713">
    <property type="term" value="F:protein tyrosine kinase activity"/>
    <property type="evidence" value="ECO:0007669"/>
    <property type="project" value="InterPro"/>
</dbReference>
<keyword evidence="2" id="KW-0723">Serine/threonine-protein kinase</keyword>
<keyword evidence="12" id="KW-1185">Reference proteome</keyword>
<gene>
    <name evidence="11" type="ORF">cyc_00619</name>
</gene>
<feature type="compositionally biased region" description="Polar residues" evidence="9">
    <location>
        <begin position="971"/>
        <end position="980"/>
    </location>
</feature>
<feature type="compositionally biased region" description="Basic and acidic residues" evidence="9">
    <location>
        <begin position="72"/>
        <end position="83"/>
    </location>
</feature>
<feature type="compositionally biased region" description="Basic residues" evidence="9">
    <location>
        <begin position="125"/>
        <end position="136"/>
    </location>
</feature>
<keyword evidence="4" id="KW-0547">Nucleotide-binding</keyword>
<protein>
    <recommendedName>
        <fullName evidence="1">non-specific serine/threonine protein kinase</fullName>
        <ecNumber evidence="1">2.7.11.1</ecNumber>
    </recommendedName>
</protein>
<dbReference type="PROSITE" id="PS00109">
    <property type="entry name" value="PROTEIN_KINASE_TYR"/>
    <property type="match status" value="1"/>
</dbReference>
<dbReference type="AlphaFoldDB" id="A0A1D3CTI8"/>
<dbReference type="GO" id="GO:0035556">
    <property type="term" value="P:intracellular signal transduction"/>
    <property type="evidence" value="ECO:0007669"/>
    <property type="project" value="TreeGrafter"/>
</dbReference>
<dbReference type="SMART" id="SM00219">
    <property type="entry name" value="TyrKc"/>
    <property type="match status" value="1"/>
</dbReference>
<keyword evidence="3" id="KW-0808">Transferase</keyword>
<feature type="region of interest" description="Disordered" evidence="9">
    <location>
        <begin position="589"/>
        <end position="616"/>
    </location>
</feature>
<dbReference type="InterPro" id="IPR011009">
    <property type="entry name" value="Kinase-like_dom_sf"/>
</dbReference>
<dbReference type="GO" id="GO:0004674">
    <property type="term" value="F:protein serine/threonine kinase activity"/>
    <property type="evidence" value="ECO:0007669"/>
    <property type="project" value="UniProtKB-KW"/>
</dbReference>
<dbReference type="SUPFAM" id="SSF56112">
    <property type="entry name" value="Protein kinase-like (PK-like)"/>
    <property type="match status" value="1"/>
</dbReference>
<dbReference type="PANTHER" id="PTHR24356:SF1">
    <property type="entry name" value="SERINE_THREONINE-PROTEIN KINASE GREATWALL"/>
    <property type="match status" value="1"/>
</dbReference>
<dbReference type="EC" id="2.7.11.1" evidence="1"/>
<dbReference type="Gene3D" id="3.30.200.20">
    <property type="entry name" value="Phosphorylase Kinase, domain 1"/>
    <property type="match status" value="1"/>
</dbReference>
<dbReference type="InterPro" id="IPR050236">
    <property type="entry name" value="Ser_Thr_kinase_AGC"/>
</dbReference>
<evidence type="ECO:0000256" key="7">
    <source>
        <dbReference type="ARBA" id="ARBA00047899"/>
    </source>
</evidence>
<accession>A0A1D3CTI8</accession>
<feature type="domain" description="Protein kinase" evidence="10">
    <location>
        <begin position="198"/>
        <end position="477"/>
    </location>
</feature>
<evidence type="ECO:0000256" key="9">
    <source>
        <dbReference type="SAM" id="MobiDB-lite"/>
    </source>
</evidence>
<dbReference type="Proteomes" id="UP000095192">
    <property type="component" value="Unassembled WGS sequence"/>
</dbReference>
<keyword evidence="6" id="KW-0067">ATP-binding</keyword>
<feature type="compositionally biased region" description="Basic residues" evidence="9">
    <location>
        <begin position="30"/>
        <end position="41"/>
    </location>
</feature>
<feature type="region of interest" description="Disordered" evidence="9">
    <location>
        <begin position="28"/>
        <end position="147"/>
    </location>
</feature>
<sequence length="1053" mass="112725">MDGIVGVSQNCSTDATLPLMELASEGPLGRKIRMTRPRVTPRRAGAARTADEGSGSSDTVAQPVKSRPPASFDEHARTSEQPHEGAWQGRQHQSWQRQASGKKASKAESLIQTHARSRMGSGPGQHRREHQHKKIHRDASDPRRGEPLSTVAALGTVPEAAAARQEEQCPGGGLPVDSPCIASRANFSCRDFDASSPYLPIAYLGRGAIGRVFHCVERLQRQVLVEKEALVALSAGGRPVHPSVGYLRRTYQTSESLYFVLQYAGARSLRDVLTRLNCAGLRLSVGAARLWAAEAAAALGALRLRGILHRDIRPENIIVNDEGHLTLVDFDSARMCGRRGALEQVQGSLGEILHASGRLLTPVLSPYAGTAAYSPPEMFVSLDLDAEAAVQQHCPAGFGSDCWSFGCLVHELLLGEPPFKGDSPAALARAICGAEELSLPQQLPASASDFITRLLNPREQERLGARNIKELLEHPFFEGIDCMTLHYQPLPIDVAQYAFAFQGSRQARRAAAAAAVAAAAALEAELTPSVGGHFSPLKLAASEAPEGCCPACDCSATCMCCGGEASDASPRSSAQACKCSSKPKRCVFSQEQKGGNGPSTPSTSPFTNSDAGIGGQDGALQQFEATEEPRASCRCAVTEAVLGWGPPLLLRPSSSSEYADFVADSADGAEGSKSPAGDEDCSRFLSGVSDSTPLAADGSANAGPGVPSVSEAGGGKELQQGYLAVQEEFPLHAARWLLKGEHLHYYGVLLRMRGGRRKCLVLVIKGLQPWIERRIIHAYGVGGGGERRSFCERLFMRLWGRTHKANCQLQPQRCLALLTDTGRLLLLDPSGKTLRKTIRLATDGEIYTEGKDMLIYSSAVDGCYLLFASDNDSAASWARSLTLSIHELRTRLQSARPVRSDAAACTPKGAGAEVTNSVSLEDQGSCGAAIHGFDHQGDSDRDLFATYSHFDKGPRQRSRGSSGGPHVEGPSMSTAATSTARGVHTDRMSDRLQKPNGSAVRRRQDPFRYRCSSTTEPIPMPGKSEVAYRPFSEGSHRYAMRLNAVYPAKGEVA</sequence>
<comment type="catalytic activity">
    <reaction evidence="7">
        <text>L-threonyl-[protein] + ATP = O-phospho-L-threonyl-[protein] + ADP + H(+)</text>
        <dbReference type="Rhea" id="RHEA:46608"/>
        <dbReference type="Rhea" id="RHEA-COMP:11060"/>
        <dbReference type="Rhea" id="RHEA-COMP:11605"/>
        <dbReference type="ChEBI" id="CHEBI:15378"/>
        <dbReference type="ChEBI" id="CHEBI:30013"/>
        <dbReference type="ChEBI" id="CHEBI:30616"/>
        <dbReference type="ChEBI" id="CHEBI:61977"/>
        <dbReference type="ChEBI" id="CHEBI:456216"/>
        <dbReference type="EC" id="2.7.11.1"/>
    </reaction>
</comment>
<keyword evidence="5 11" id="KW-0418">Kinase</keyword>
<comment type="caution">
    <text evidence="11">The sequence shown here is derived from an EMBL/GenBank/DDBJ whole genome shotgun (WGS) entry which is preliminary data.</text>
</comment>
<evidence type="ECO:0000256" key="4">
    <source>
        <dbReference type="ARBA" id="ARBA00022741"/>
    </source>
</evidence>
<reference evidence="11 12" key="1">
    <citation type="journal article" date="2016" name="BMC Genomics">
        <title>Comparative genomics reveals Cyclospora cayetanensis possesses coccidia-like metabolism and invasion components but unique surface antigens.</title>
        <authorList>
            <person name="Liu S."/>
            <person name="Wang L."/>
            <person name="Zheng H."/>
            <person name="Xu Z."/>
            <person name="Roellig D.M."/>
            <person name="Li N."/>
            <person name="Frace M.A."/>
            <person name="Tang K."/>
            <person name="Arrowood M.J."/>
            <person name="Moss D.M."/>
            <person name="Zhang L."/>
            <person name="Feng Y."/>
            <person name="Xiao L."/>
        </authorList>
    </citation>
    <scope>NUCLEOTIDE SEQUENCE [LARGE SCALE GENOMIC DNA]</scope>
    <source>
        <strain evidence="11 12">CHN_HEN01</strain>
    </source>
</reference>
<dbReference type="Pfam" id="PF00069">
    <property type="entry name" value="Pkinase"/>
    <property type="match status" value="1"/>
</dbReference>
<dbReference type="EMBL" id="JROU02002018">
    <property type="protein sequence ID" value="OEH74509.1"/>
    <property type="molecule type" value="Genomic_DNA"/>
</dbReference>
<evidence type="ECO:0000259" key="10">
    <source>
        <dbReference type="PROSITE" id="PS50011"/>
    </source>
</evidence>
<proteinExistence type="predicted"/>
<feature type="compositionally biased region" description="Basic and acidic residues" evidence="9">
    <location>
        <begin position="983"/>
        <end position="993"/>
    </location>
</feature>
<dbReference type="VEuPathDB" id="ToxoDB:cyc_00619"/>
<feature type="compositionally biased region" description="Polar residues" evidence="9">
    <location>
        <begin position="90"/>
        <end position="99"/>
    </location>
</feature>
<feature type="region of interest" description="Disordered" evidence="9">
    <location>
        <begin position="950"/>
        <end position="1021"/>
    </location>
</feature>
<dbReference type="InterPro" id="IPR008266">
    <property type="entry name" value="Tyr_kinase_AS"/>
</dbReference>
<dbReference type="VEuPathDB" id="ToxoDB:LOC34617761"/>
<evidence type="ECO:0000256" key="1">
    <source>
        <dbReference type="ARBA" id="ARBA00012513"/>
    </source>
</evidence>
<dbReference type="InterPro" id="IPR020635">
    <property type="entry name" value="Tyr_kinase_cat_dom"/>
</dbReference>
<evidence type="ECO:0000256" key="8">
    <source>
        <dbReference type="ARBA" id="ARBA00048679"/>
    </source>
</evidence>
<feature type="compositionally biased region" description="Low complexity" evidence="9">
    <location>
        <begin position="598"/>
        <end position="609"/>
    </location>
</feature>
<comment type="catalytic activity">
    <reaction evidence="8">
        <text>L-seryl-[protein] + ATP = O-phospho-L-seryl-[protein] + ADP + H(+)</text>
        <dbReference type="Rhea" id="RHEA:17989"/>
        <dbReference type="Rhea" id="RHEA-COMP:9863"/>
        <dbReference type="Rhea" id="RHEA-COMP:11604"/>
        <dbReference type="ChEBI" id="CHEBI:15378"/>
        <dbReference type="ChEBI" id="CHEBI:29999"/>
        <dbReference type="ChEBI" id="CHEBI:30616"/>
        <dbReference type="ChEBI" id="CHEBI:83421"/>
        <dbReference type="ChEBI" id="CHEBI:456216"/>
        <dbReference type="EC" id="2.7.11.1"/>
    </reaction>
</comment>
<dbReference type="Gene3D" id="1.10.510.10">
    <property type="entry name" value="Transferase(Phosphotransferase) domain 1"/>
    <property type="match status" value="1"/>
</dbReference>
<evidence type="ECO:0000313" key="11">
    <source>
        <dbReference type="EMBL" id="OEH74509.1"/>
    </source>
</evidence>
<evidence type="ECO:0000256" key="6">
    <source>
        <dbReference type="ARBA" id="ARBA00022840"/>
    </source>
</evidence>
<evidence type="ECO:0000256" key="2">
    <source>
        <dbReference type="ARBA" id="ARBA00022527"/>
    </source>
</evidence>
<dbReference type="PROSITE" id="PS50011">
    <property type="entry name" value="PROTEIN_KINASE_DOM"/>
    <property type="match status" value="1"/>
</dbReference>
<name>A0A1D3CTI8_9EIME</name>
<dbReference type="InParanoid" id="A0A1D3CTI8"/>
<feature type="compositionally biased region" description="Basic and acidic residues" evidence="9">
    <location>
        <begin position="137"/>
        <end position="146"/>
    </location>
</feature>
<evidence type="ECO:0000313" key="12">
    <source>
        <dbReference type="Proteomes" id="UP000095192"/>
    </source>
</evidence>
<evidence type="ECO:0000256" key="3">
    <source>
        <dbReference type="ARBA" id="ARBA00022679"/>
    </source>
</evidence>
<dbReference type="InterPro" id="IPR000719">
    <property type="entry name" value="Prot_kinase_dom"/>
</dbReference>